<dbReference type="Pfam" id="PF00672">
    <property type="entry name" value="HAMP"/>
    <property type="match status" value="1"/>
</dbReference>
<proteinExistence type="inferred from homology"/>
<dbReference type="PROSITE" id="PS50885">
    <property type="entry name" value="HAMP"/>
    <property type="match status" value="1"/>
</dbReference>
<evidence type="ECO:0000256" key="8">
    <source>
        <dbReference type="ARBA" id="ARBA00023224"/>
    </source>
</evidence>
<dbReference type="Proteomes" id="UP000069697">
    <property type="component" value="Unassembled WGS sequence"/>
</dbReference>
<dbReference type="PROSITE" id="PS50111">
    <property type="entry name" value="CHEMOTAXIS_TRANSDUC_2"/>
    <property type="match status" value="1"/>
</dbReference>
<protein>
    <submittedName>
        <fullName evidence="14">Methyl-accepting chemotaxis protein mcpA</fullName>
    </submittedName>
</protein>
<evidence type="ECO:0000256" key="6">
    <source>
        <dbReference type="ARBA" id="ARBA00022989"/>
    </source>
</evidence>
<dbReference type="Gene3D" id="3.30.450.20">
    <property type="entry name" value="PAS domain"/>
    <property type="match status" value="2"/>
</dbReference>
<comment type="caution">
    <text evidence="14">The sequence shown here is derived from an EMBL/GenBank/DDBJ whole genome shotgun (WGS) entry which is preliminary data.</text>
</comment>
<evidence type="ECO:0000259" key="13">
    <source>
        <dbReference type="PROSITE" id="PS50885"/>
    </source>
</evidence>
<keyword evidence="8 10" id="KW-0807">Transducer</keyword>
<dbReference type="SUPFAM" id="SSF103190">
    <property type="entry name" value="Sensory domain-like"/>
    <property type="match status" value="1"/>
</dbReference>
<dbReference type="InterPro" id="IPR029151">
    <property type="entry name" value="Sensor-like_sf"/>
</dbReference>
<keyword evidence="5 11" id="KW-0812">Transmembrane</keyword>
<dbReference type="GO" id="GO:0005886">
    <property type="term" value="C:plasma membrane"/>
    <property type="evidence" value="ECO:0007669"/>
    <property type="project" value="UniProtKB-SubCell"/>
</dbReference>
<evidence type="ECO:0000256" key="11">
    <source>
        <dbReference type="SAM" id="Phobius"/>
    </source>
</evidence>
<organism evidence="14 15">
    <name type="scientific">Paenibacillus amylolyticus</name>
    <dbReference type="NCBI Taxonomy" id="1451"/>
    <lineage>
        <taxon>Bacteria</taxon>
        <taxon>Bacillati</taxon>
        <taxon>Bacillota</taxon>
        <taxon>Bacilli</taxon>
        <taxon>Bacillales</taxon>
        <taxon>Paenibacillaceae</taxon>
        <taxon>Paenibacillus</taxon>
    </lineage>
</organism>
<dbReference type="InterPro" id="IPR004089">
    <property type="entry name" value="MCPsignal_dom"/>
</dbReference>
<accession>A0A100VSA9</accession>
<evidence type="ECO:0000256" key="4">
    <source>
        <dbReference type="ARBA" id="ARBA00022500"/>
    </source>
</evidence>
<keyword evidence="2" id="KW-1003">Cell membrane</keyword>
<evidence type="ECO:0000313" key="14">
    <source>
        <dbReference type="EMBL" id="GAS85178.1"/>
    </source>
</evidence>
<gene>
    <name evidence="14" type="ORF">PAHA3_5299</name>
</gene>
<feature type="domain" description="HAMP" evidence="13">
    <location>
        <begin position="308"/>
        <end position="360"/>
    </location>
</feature>
<feature type="transmembrane region" description="Helical" evidence="11">
    <location>
        <begin position="288"/>
        <end position="307"/>
    </location>
</feature>
<reference evidence="15" key="2">
    <citation type="submission" date="2016-01" db="EMBL/GenBank/DDBJ databases">
        <title>Draft Genome Sequence of Paenibacillus amylolyticus Heshi-A3 that Was Isolated from Fermented Rice Bran with Aging Salted Mackerel, Which Was Named Heshiko as Traditional Fermented Seafood in Japan.</title>
        <authorList>
            <person name="Akuzawa S."/>
            <person name="Nakagawa J."/>
            <person name="Kanekatsu T."/>
            <person name="Kubota E."/>
            <person name="Ohtake R."/>
            <person name="Suzuki T."/>
            <person name="Kanesaki Y."/>
        </authorList>
    </citation>
    <scope>NUCLEOTIDE SEQUENCE [LARGE SCALE GENOMIC DNA]</scope>
    <source>
        <strain evidence="15">Heshi-A3</strain>
    </source>
</reference>
<evidence type="ECO:0000256" key="1">
    <source>
        <dbReference type="ARBA" id="ARBA00004651"/>
    </source>
</evidence>
<dbReference type="CDD" id="cd11386">
    <property type="entry name" value="MCP_signal"/>
    <property type="match status" value="1"/>
</dbReference>
<comment type="similarity">
    <text evidence="9">Belongs to the methyl-accepting chemotaxis (MCP) protein family.</text>
</comment>
<evidence type="ECO:0000256" key="3">
    <source>
        <dbReference type="ARBA" id="ARBA00022481"/>
    </source>
</evidence>
<comment type="subcellular location">
    <subcellularLocation>
        <location evidence="1">Cell membrane</location>
        <topology evidence="1">Multi-pass membrane protein</topology>
    </subcellularLocation>
</comment>
<keyword evidence="7 11" id="KW-0472">Membrane</keyword>
<evidence type="ECO:0000256" key="10">
    <source>
        <dbReference type="PROSITE-ProRule" id="PRU00284"/>
    </source>
</evidence>
<dbReference type="PANTHER" id="PTHR32089:SF114">
    <property type="entry name" value="METHYL-ACCEPTING CHEMOTAXIS PROTEIN MCPB"/>
    <property type="match status" value="1"/>
</dbReference>
<dbReference type="CDD" id="cd06225">
    <property type="entry name" value="HAMP"/>
    <property type="match status" value="1"/>
</dbReference>
<evidence type="ECO:0000256" key="9">
    <source>
        <dbReference type="ARBA" id="ARBA00029447"/>
    </source>
</evidence>
<dbReference type="CDD" id="cd12912">
    <property type="entry name" value="PDC2_MCP_like"/>
    <property type="match status" value="1"/>
</dbReference>
<dbReference type="SMART" id="SM00283">
    <property type="entry name" value="MA"/>
    <property type="match status" value="1"/>
</dbReference>
<dbReference type="GO" id="GO:0007165">
    <property type="term" value="P:signal transduction"/>
    <property type="evidence" value="ECO:0007669"/>
    <property type="project" value="UniProtKB-KW"/>
</dbReference>
<name>A0A100VSA9_PAEAM</name>
<dbReference type="SUPFAM" id="SSF58104">
    <property type="entry name" value="Methyl-accepting chemotaxis protein (MCP) signaling domain"/>
    <property type="match status" value="1"/>
</dbReference>
<dbReference type="EMBL" id="BCNV01000007">
    <property type="protein sequence ID" value="GAS85178.1"/>
    <property type="molecule type" value="Genomic_DNA"/>
</dbReference>
<evidence type="ECO:0000313" key="15">
    <source>
        <dbReference type="Proteomes" id="UP000069697"/>
    </source>
</evidence>
<reference evidence="14 15" key="1">
    <citation type="journal article" date="2016" name="Genome Announc.">
        <title>Draft Genome Sequence of Paenibacillus amylolyticus Heshi-A3, Isolated from Fermented Rice Bran in a Japanese Fermented Seafood Dish.</title>
        <authorList>
            <person name="Akuzawa S."/>
            <person name="Nagaoka J."/>
            <person name="Kanekatsu M."/>
            <person name="Kubota E."/>
            <person name="Ohtake R."/>
            <person name="Suzuki T."/>
            <person name="Kanesaki Y."/>
        </authorList>
    </citation>
    <scope>NUCLEOTIDE SEQUENCE [LARGE SCALE GENOMIC DNA]</scope>
    <source>
        <strain evidence="14 15">Heshi-A3</strain>
    </source>
</reference>
<dbReference type="InterPro" id="IPR003660">
    <property type="entry name" value="HAMP_dom"/>
</dbReference>
<keyword evidence="6 11" id="KW-1133">Transmembrane helix</keyword>
<evidence type="ECO:0000256" key="7">
    <source>
        <dbReference type="ARBA" id="ARBA00023136"/>
    </source>
</evidence>
<dbReference type="SMART" id="SM00304">
    <property type="entry name" value="HAMP"/>
    <property type="match status" value="1"/>
</dbReference>
<dbReference type="Pfam" id="PF00015">
    <property type="entry name" value="MCPsignal"/>
    <property type="match status" value="1"/>
</dbReference>
<dbReference type="InterPro" id="IPR033479">
    <property type="entry name" value="dCache_1"/>
</dbReference>
<keyword evidence="3" id="KW-0488">Methylation</keyword>
<dbReference type="PANTHER" id="PTHR32089">
    <property type="entry name" value="METHYL-ACCEPTING CHEMOTAXIS PROTEIN MCPB"/>
    <property type="match status" value="1"/>
</dbReference>
<evidence type="ECO:0000256" key="2">
    <source>
        <dbReference type="ARBA" id="ARBA00022475"/>
    </source>
</evidence>
<evidence type="ECO:0000259" key="12">
    <source>
        <dbReference type="PROSITE" id="PS50111"/>
    </source>
</evidence>
<feature type="domain" description="Methyl-accepting transducer" evidence="12">
    <location>
        <begin position="379"/>
        <end position="615"/>
    </location>
</feature>
<evidence type="ECO:0000256" key="5">
    <source>
        <dbReference type="ARBA" id="ARBA00022692"/>
    </source>
</evidence>
<sequence>MSRKNSKSTWFNKMHKNFKTKLVVSFIAFLAIPSLSIGVLSYSSAKDEVEKQILHSAMENVNLASATIDLSINAKRNHIEYYASTLAEELRQEDAEVQVVNELKGYAAQNTDIITIGVGTEEGVYLMSSDAEMPQDYDPRVRPWYTEAMGSPEQVIVTDPYISAETNEITITIAKALNDQSGVVQLDLDLSNISTLVSGIKVGEQGYLILLDASEKYIYHPTVQPGTDATEDFWTQVYTNESGNFNYTFDQADKVMYYATNASTGWKVAGTMFSSEVEDAAAPILNRMIIVIVSCLVVGILIIWLVMRSIIKPIRQLKDQAIQVSEGDLTQTITSTSHDEIGELSDAFGKMQHNLRVLIQNVENSASQVVISSDEMTQSAESTSAASEQVARAIQEIASGAEKQTQGIDLNHQAMNEITIGITRIAERSIQVADLAKHTTVQAEEGGNTVKQTVGQMHSIQETVAQTNQIIQALYERSHQISAITELIGSIAKQTNLLALNASIEAARAGTHGNGFAVVAAEVRNLAEQSGQSVNEITVLTTAVQEDMAASVRMMEKVTTEVGEGMEISTEAIRKFERILDSMRETTPQIEEIAATSQEITAGVQEVSAVSNELAGIASGNAEASEEVAASSEEQLAAMEQISASARGLSSMAEELQRLIRQFKY</sequence>
<dbReference type="GO" id="GO:0006935">
    <property type="term" value="P:chemotaxis"/>
    <property type="evidence" value="ECO:0007669"/>
    <property type="project" value="UniProtKB-KW"/>
</dbReference>
<dbReference type="Gene3D" id="1.10.8.500">
    <property type="entry name" value="HAMP domain in histidine kinase"/>
    <property type="match status" value="1"/>
</dbReference>
<dbReference type="AlphaFoldDB" id="A0A100VSA9"/>
<dbReference type="Gene3D" id="1.10.287.950">
    <property type="entry name" value="Methyl-accepting chemotaxis protein"/>
    <property type="match status" value="1"/>
</dbReference>
<dbReference type="Pfam" id="PF02743">
    <property type="entry name" value="dCache_1"/>
    <property type="match status" value="1"/>
</dbReference>
<keyword evidence="4" id="KW-0145">Chemotaxis</keyword>
<dbReference type="CDD" id="cd18773">
    <property type="entry name" value="PDC1_HK_sensor"/>
    <property type="match status" value="1"/>
</dbReference>